<keyword evidence="1" id="KW-0346">Stress response</keyword>
<evidence type="ECO:0000256" key="3">
    <source>
        <dbReference type="RuleBase" id="RU003616"/>
    </source>
</evidence>
<dbReference type="PROSITE" id="PS01031">
    <property type="entry name" value="SHSP"/>
    <property type="match status" value="1"/>
</dbReference>
<dbReference type="CDD" id="cd06464">
    <property type="entry name" value="ACD_sHsps-like"/>
    <property type="match status" value="1"/>
</dbReference>
<evidence type="ECO:0000313" key="6">
    <source>
        <dbReference type="EMBL" id="OAQ24351.1"/>
    </source>
</evidence>
<organism evidence="6 7">
    <name type="scientific">Linnemannia elongata AG-77</name>
    <dbReference type="NCBI Taxonomy" id="1314771"/>
    <lineage>
        <taxon>Eukaryota</taxon>
        <taxon>Fungi</taxon>
        <taxon>Fungi incertae sedis</taxon>
        <taxon>Mucoromycota</taxon>
        <taxon>Mortierellomycotina</taxon>
        <taxon>Mortierellomycetes</taxon>
        <taxon>Mortierellales</taxon>
        <taxon>Mortierellaceae</taxon>
        <taxon>Linnemannia</taxon>
    </lineage>
</organism>
<dbReference type="SUPFAM" id="SSF49764">
    <property type="entry name" value="HSP20-like chaperones"/>
    <property type="match status" value="1"/>
</dbReference>
<dbReference type="InterPro" id="IPR002068">
    <property type="entry name" value="A-crystallin/Hsp20_dom"/>
</dbReference>
<dbReference type="InterPro" id="IPR008978">
    <property type="entry name" value="HSP20-like_chaperone"/>
</dbReference>
<sequence length="157" mass="17948">MSMINWTGNDPFDRFEQRMNQVFDHLVNPWSATRRGHRSSSGDNQLATTDLISPAVDVYETEKGWNIHVELPGVKKEDIKIDSSDKAVTLSAESKSSQDYTRDNVRYQERRFGTYSRTIPLPDNVDRDKIDANFKDGVLNLYLPKGEVSQPRKITVA</sequence>
<dbReference type="Pfam" id="PF00011">
    <property type="entry name" value="HSP20"/>
    <property type="match status" value="1"/>
</dbReference>
<dbReference type="OrthoDB" id="1431247at2759"/>
<reference evidence="6 7" key="1">
    <citation type="submission" date="2016-05" db="EMBL/GenBank/DDBJ databases">
        <title>Genome sequencing reveals origins of a unique bacterial endosymbiosis in the earliest lineages of terrestrial Fungi.</title>
        <authorList>
            <consortium name="DOE Joint Genome Institute"/>
            <person name="Uehling J."/>
            <person name="Gryganskyi A."/>
            <person name="Hameed K."/>
            <person name="Tschaplinski T."/>
            <person name="Misztal P."/>
            <person name="Wu S."/>
            <person name="Desiro A."/>
            <person name="Vande Pol N."/>
            <person name="Du Z.-Y."/>
            <person name="Zienkiewicz A."/>
            <person name="Zienkiewicz K."/>
            <person name="Morin E."/>
            <person name="Tisserant E."/>
            <person name="Splivallo R."/>
            <person name="Hainaut M."/>
            <person name="Henrissat B."/>
            <person name="Ohm R."/>
            <person name="Kuo A."/>
            <person name="Yan J."/>
            <person name="Lipzen A."/>
            <person name="Nolan M."/>
            <person name="Labutti K."/>
            <person name="Barry K."/>
            <person name="Goldstein A."/>
            <person name="Labbe J."/>
            <person name="Schadt C."/>
            <person name="Tuskan G."/>
            <person name="Grigoriev I."/>
            <person name="Martin F."/>
            <person name="Vilgalys R."/>
            <person name="Bonito G."/>
        </authorList>
    </citation>
    <scope>NUCLEOTIDE SEQUENCE [LARGE SCALE GENOMIC DNA]</scope>
    <source>
        <strain evidence="6 7">AG-77</strain>
    </source>
</reference>
<protein>
    <submittedName>
        <fullName evidence="6">HSP20-like chaperone</fullName>
    </submittedName>
</protein>
<gene>
    <name evidence="6" type="ORF">K457DRAFT_142039</name>
</gene>
<evidence type="ECO:0000256" key="1">
    <source>
        <dbReference type="ARBA" id="ARBA00023016"/>
    </source>
</evidence>
<dbReference type="Proteomes" id="UP000078512">
    <property type="component" value="Unassembled WGS sequence"/>
</dbReference>
<dbReference type="Gene3D" id="2.60.40.790">
    <property type="match status" value="1"/>
</dbReference>
<comment type="similarity">
    <text evidence="2 3">Belongs to the small heat shock protein (HSP20) family.</text>
</comment>
<proteinExistence type="inferred from homology"/>
<keyword evidence="7" id="KW-1185">Reference proteome</keyword>
<evidence type="ECO:0000256" key="2">
    <source>
        <dbReference type="PROSITE-ProRule" id="PRU00285"/>
    </source>
</evidence>
<evidence type="ECO:0000259" key="5">
    <source>
        <dbReference type="PROSITE" id="PS01031"/>
    </source>
</evidence>
<dbReference type="STRING" id="1314771.A0A197JIL2"/>
<dbReference type="AlphaFoldDB" id="A0A197JIL2"/>
<accession>A0A197JIL2</accession>
<evidence type="ECO:0000313" key="7">
    <source>
        <dbReference type="Proteomes" id="UP000078512"/>
    </source>
</evidence>
<dbReference type="EMBL" id="KV442096">
    <property type="protein sequence ID" value="OAQ24351.1"/>
    <property type="molecule type" value="Genomic_DNA"/>
</dbReference>
<evidence type="ECO:0000256" key="4">
    <source>
        <dbReference type="SAM" id="MobiDB-lite"/>
    </source>
</evidence>
<name>A0A197JIL2_9FUNG</name>
<dbReference type="InterPro" id="IPR031107">
    <property type="entry name" value="Small_HSP"/>
</dbReference>
<dbReference type="PANTHER" id="PTHR11527">
    <property type="entry name" value="HEAT-SHOCK PROTEIN 20 FAMILY MEMBER"/>
    <property type="match status" value="1"/>
</dbReference>
<feature type="domain" description="SHSP" evidence="5">
    <location>
        <begin position="47"/>
        <end position="157"/>
    </location>
</feature>
<feature type="region of interest" description="Disordered" evidence="4">
    <location>
        <begin position="85"/>
        <end position="106"/>
    </location>
</feature>